<reference evidence="2 3" key="1">
    <citation type="journal article" date="2025" name="Microbiol. Resour. Announc.">
        <title>Draft genome sequences for Neonectria magnoliae and Neonectria punicea, canker pathogens of Liriodendron tulipifera and Acer saccharum in West Virginia.</title>
        <authorList>
            <person name="Petronek H.M."/>
            <person name="Kasson M.T."/>
            <person name="Metheny A.M."/>
            <person name="Stauder C.M."/>
            <person name="Lovett B."/>
            <person name="Lynch S.C."/>
            <person name="Garnas J.R."/>
            <person name="Kasson L.R."/>
            <person name="Stajich J.E."/>
        </authorList>
    </citation>
    <scope>NUCLEOTIDE SEQUENCE [LARGE SCALE GENOMIC DNA]</scope>
    <source>
        <strain evidence="2 3">NRRL 64653</strain>
    </source>
</reference>
<protein>
    <recommendedName>
        <fullName evidence="4">DUF4267 domain-containing protein</fullName>
    </recommendedName>
</protein>
<accession>A0ABR1GNM1</accession>
<dbReference type="Pfam" id="PF14087">
    <property type="entry name" value="DUF4267"/>
    <property type="match status" value="1"/>
</dbReference>
<feature type="transmembrane region" description="Helical" evidence="1">
    <location>
        <begin position="74"/>
        <end position="94"/>
    </location>
</feature>
<evidence type="ECO:0008006" key="4">
    <source>
        <dbReference type="Google" id="ProtNLM"/>
    </source>
</evidence>
<name>A0ABR1GNM1_9HYPO</name>
<feature type="transmembrane region" description="Helical" evidence="1">
    <location>
        <begin position="106"/>
        <end position="123"/>
    </location>
</feature>
<sequence>MPRRNILDLATAAIGTLLAGSGLYGIFAPANMARTYGIVNVNRDMAIFFTGIGGRNLGAGLAVLALTAARQRKALGMFLSCWVVAGIVDTYLLLTHDDVVDQIGVHVFNTCVLALVGPSLLLGY</sequence>
<organism evidence="2 3">
    <name type="scientific">Neonectria punicea</name>
    <dbReference type="NCBI Taxonomy" id="979145"/>
    <lineage>
        <taxon>Eukaryota</taxon>
        <taxon>Fungi</taxon>
        <taxon>Dikarya</taxon>
        <taxon>Ascomycota</taxon>
        <taxon>Pezizomycotina</taxon>
        <taxon>Sordariomycetes</taxon>
        <taxon>Hypocreomycetidae</taxon>
        <taxon>Hypocreales</taxon>
        <taxon>Nectriaceae</taxon>
        <taxon>Neonectria</taxon>
    </lineage>
</organism>
<feature type="transmembrane region" description="Helical" evidence="1">
    <location>
        <begin position="7"/>
        <end position="27"/>
    </location>
</feature>
<keyword evidence="1" id="KW-0472">Membrane</keyword>
<evidence type="ECO:0000256" key="1">
    <source>
        <dbReference type="SAM" id="Phobius"/>
    </source>
</evidence>
<proteinExistence type="predicted"/>
<dbReference type="InterPro" id="IPR025363">
    <property type="entry name" value="DUF4267"/>
</dbReference>
<evidence type="ECO:0000313" key="3">
    <source>
        <dbReference type="Proteomes" id="UP001498476"/>
    </source>
</evidence>
<comment type="caution">
    <text evidence="2">The sequence shown here is derived from an EMBL/GenBank/DDBJ whole genome shotgun (WGS) entry which is preliminary data.</text>
</comment>
<keyword evidence="1" id="KW-1133">Transmembrane helix</keyword>
<evidence type="ECO:0000313" key="2">
    <source>
        <dbReference type="EMBL" id="KAK7403367.1"/>
    </source>
</evidence>
<feature type="transmembrane region" description="Helical" evidence="1">
    <location>
        <begin position="47"/>
        <end position="67"/>
    </location>
</feature>
<keyword evidence="1" id="KW-0812">Transmembrane</keyword>
<dbReference type="EMBL" id="JAZAVJ010000250">
    <property type="protein sequence ID" value="KAK7403367.1"/>
    <property type="molecule type" value="Genomic_DNA"/>
</dbReference>
<gene>
    <name evidence="2" type="ORF">QQX98_010888</name>
</gene>
<dbReference type="Proteomes" id="UP001498476">
    <property type="component" value="Unassembled WGS sequence"/>
</dbReference>
<keyword evidence="3" id="KW-1185">Reference proteome</keyword>